<evidence type="ECO:0000313" key="2">
    <source>
        <dbReference type="Proteomes" id="UP000233325"/>
    </source>
</evidence>
<sequence length="117" mass="13631">MSQLNEVFMRLQEQQKTQRELKKMYREALAVNGNYHEVIQELDAMKIKKKQIEASVQADLKAEFDKLEGLKLNIAGDKQMLSDIALTQLTKGEPVKVVDENQVEYEPLFTVRFQKMK</sequence>
<gene>
    <name evidence="1" type="ORF">CVU83_01180</name>
</gene>
<name>A0A2N2E246_9BACT</name>
<accession>A0A2N2E246</accession>
<dbReference type="AlphaFoldDB" id="A0A2N2E246"/>
<dbReference type="Proteomes" id="UP000233325">
    <property type="component" value="Unassembled WGS sequence"/>
</dbReference>
<evidence type="ECO:0000313" key="1">
    <source>
        <dbReference type="EMBL" id="PKM88752.1"/>
    </source>
</evidence>
<dbReference type="EMBL" id="PHAH01000011">
    <property type="protein sequence ID" value="PKM88752.1"/>
    <property type="molecule type" value="Genomic_DNA"/>
</dbReference>
<comment type="caution">
    <text evidence="1">The sequence shown here is derived from an EMBL/GenBank/DDBJ whole genome shotgun (WGS) entry which is preliminary data.</text>
</comment>
<proteinExistence type="predicted"/>
<protein>
    <submittedName>
        <fullName evidence="1">Uncharacterized protein</fullName>
    </submittedName>
</protein>
<organism evidence="1 2">
    <name type="scientific">Candidatus Falkowbacteria bacterium HGW-Falkowbacteria-2</name>
    <dbReference type="NCBI Taxonomy" id="2013769"/>
    <lineage>
        <taxon>Bacteria</taxon>
        <taxon>Candidatus Falkowiibacteriota</taxon>
    </lineage>
</organism>
<reference evidence="1 2" key="1">
    <citation type="journal article" date="2017" name="ISME J.">
        <title>Potential for microbial H2 and metal transformations associated with novel bacteria and archaea in deep terrestrial subsurface sediments.</title>
        <authorList>
            <person name="Hernsdorf A.W."/>
            <person name="Amano Y."/>
            <person name="Miyakawa K."/>
            <person name="Ise K."/>
            <person name="Suzuki Y."/>
            <person name="Anantharaman K."/>
            <person name="Probst A."/>
            <person name="Burstein D."/>
            <person name="Thomas B.C."/>
            <person name="Banfield J.F."/>
        </authorList>
    </citation>
    <scope>NUCLEOTIDE SEQUENCE [LARGE SCALE GENOMIC DNA]</scope>
    <source>
        <strain evidence="1">HGW-Falkowbacteria-2</strain>
    </source>
</reference>